<keyword evidence="3" id="KW-1185">Reference proteome</keyword>
<organism evidence="2 3">
    <name type="scientific">Marinitoga aeolica</name>
    <dbReference type="NCBI Taxonomy" id="2809031"/>
    <lineage>
        <taxon>Bacteria</taxon>
        <taxon>Thermotogati</taxon>
        <taxon>Thermotogota</taxon>
        <taxon>Thermotogae</taxon>
        <taxon>Petrotogales</taxon>
        <taxon>Petrotogaceae</taxon>
        <taxon>Marinitoga</taxon>
    </lineage>
</organism>
<feature type="region of interest" description="Disordered" evidence="1">
    <location>
        <begin position="25"/>
        <end position="50"/>
    </location>
</feature>
<evidence type="ECO:0000256" key="1">
    <source>
        <dbReference type="SAM" id="MobiDB-lite"/>
    </source>
</evidence>
<gene>
    <name evidence="2" type="ORF">JRV97_06860</name>
</gene>
<sequence>MGEMNRINGDFSSFIDSLTKDVDISKKSGQKTTTKTNVNKNQEHQVSNNALDTRNLSKVIEEKLNKLKEIFKGEVKFEVNDDINMIIVKIVDKDSKKVIRQIPPETAVKMAEMLDKLEGIFLDERA</sequence>
<feature type="compositionally biased region" description="Low complexity" evidence="1">
    <location>
        <begin position="30"/>
        <end position="40"/>
    </location>
</feature>
<dbReference type="Pfam" id="PF03646">
    <property type="entry name" value="FlaG"/>
    <property type="match status" value="1"/>
</dbReference>
<dbReference type="SUPFAM" id="SSF160214">
    <property type="entry name" value="FlaG-like"/>
    <property type="match status" value="1"/>
</dbReference>
<dbReference type="PANTHER" id="PTHR37166:SF1">
    <property type="entry name" value="PROTEIN FLAG"/>
    <property type="match status" value="1"/>
</dbReference>
<dbReference type="Gene3D" id="3.30.160.170">
    <property type="entry name" value="FlaG-like"/>
    <property type="match status" value="1"/>
</dbReference>
<protein>
    <submittedName>
        <fullName evidence="2">Flagellar protein FlaG</fullName>
    </submittedName>
</protein>
<proteinExistence type="predicted"/>
<dbReference type="InterPro" id="IPR005186">
    <property type="entry name" value="FlaG"/>
</dbReference>
<accession>A0ABY8PN81</accession>
<keyword evidence="2" id="KW-0282">Flagellum</keyword>
<keyword evidence="2" id="KW-0966">Cell projection</keyword>
<dbReference type="RefSeq" id="WP_280997463.1">
    <property type="nucleotide sequence ID" value="NZ_CP069362.1"/>
</dbReference>
<name>A0ABY8PN81_9BACT</name>
<dbReference type="InterPro" id="IPR035924">
    <property type="entry name" value="FlaG-like_sf"/>
</dbReference>
<dbReference type="EMBL" id="CP069362">
    <property type="protein sequence ID" value="WGS64098.1"/>
    <property type="molecule type" value="Genomic_DNA"/>
</dbReference>
<dbReference type="Proteomes" id="UP001232493">
    <property type="component" value="Chromosome"/>
</dbReference>
<dbReference type="PANTHER" id="PTHR37166">
    <property type="entry name" value="PROTEIN FLAG"/>
    <property type="match status" value="1"/>
</dbReference>
<keyword evidence="2" id="KW-0969">Cilium</keyword>
<reference evidence="2 3" key="1">
    <citation type="submission" date="2021-02" db="EMBL/GenBank/DDBJ databases">
        <title>Characterization of Marinitoga sp. nov. str. BP5-C20A.</title>
        <authorList>
            <person name="Erauso G."/>
            <person name="Postec A."/>
        </authorList>
    </citation>
    <scope>NUCLEOTIDE SEQUENCE [LARGE SCALE GENOMIC DNA]</scope>
    <source>
        <strain evidence="2 3">BP5-C20A</strain>
    </source>
</reference>
<evidence type="ECO:0000313" key="2">
    <source>
        <dbReference type="EMBL" id="WGS64098.1"/>
    </source>
</evidence>
<evidence type="ECO:0000313" key="3">
    <source>
        <dbReference type="Proteomes" id="UP001232493"/>
    </source>
</evidence>